<proteinExistence type="predicted"/>
<dbReference type="EMBL" id="MU825401">
    <property type="protein sequence ID" value="KAJ7392366.1"/>
    <property type="molecule type" value="Genomic_DNA"/>
</dbReference>
<dbReference type="PANTHER" id="PTHR10578:SF149">
    <property type="entry name" value="2-HYDROXYACID OXIDASE 2"/>
    <property type="match status" value="1"/>
</dbReference>
<dbReference type="Proteomes" id="UP001163046">
    <property type="component" value="Unassembled WGS sequence"/>
</dbReference>
<keyword evidence="5" id="KW-1185">Reference proteome</keyword>
<dbReference type="GO" id="GO:0001561">
    <property type="term" value="P:fatty acid alpha-oxidation"/>
    <property type="evidence" value="ECO:0007669"/>
    <property type="project" value="TreeGrafter"/>
</dbReference>
<feature type="domain" description="FMN hydroxy acid dehydrogenase" evidence="3">
    <location>
        <begin position="40"/>
        <end position="217"/>
    </location>
</feature>
<dbReference type="OrthoDB" id="25826at2759"/>
<evidence type="ECO:0000313" key="5">
    <source>
        <dbReference type="Proteomes" id="UP001163046"/>
    </source>
</evidence>
<gene>
    <name evidence="4" type="primary">HAO1_2</name>
    <name evidence="4" type="ORF">OS493_012026</name>
</gene>
<evidence type="ECO:0000256" key="2">
    <source>
        <dbReference type="ARBA" id="ARBA00023002"/>
    </source>
</evidence>
<dbReference type="InterPro" id="IPR013785">
    <property type="entry name" value="Aldolase_TIM"/>
</dbReference>
<evidence type="ECO:0000259" key="3">
    <source>
        <dbReference type="PROSITE" id="PS51349"/>
    </source>
</evidence>
<sequence>MDDLERYAAQHLDKNAFDYYSTGAGDDVTTARKIDKLLKAYQGMAHPDGELATVRAVNSMDTAMGLSIYSTNSLEDVALESPNTIKFMQMQFYKDRQFMESLLKRAEKAGYKAVLLTLDIPTYGRHIGRANFFLPEHLEFANFLSWKKKEGLRNNEEMNDHITSLNDGSVDWETFDWLRSITSLPFVVKGILTAEDARLAVQHGAQGIWCQITEGGS</sequence>
<dbReference type="GO" id="GO:0003973">
    <property type="term" value="F:(S)-2-hydroxy-acid oxidase activity"/>
    <property type="evidence" value="ECO:0007669"/>
    <property type="project" value="TreeGrafter"/>
</dbReference>
<reference evidence="4" key="1">
    <citation type="submission" date="2023-01" db="EMBL/GenBank/DDBJ databases">
        <title>Genome assembly of the deep-sea coral Lophelia pertusa.</title>
        <authorList>
            <person name="Herrera S."/>
            <person name="Cordes E."/>
        </authorList>
    </citation>
    <scope>NUCLEOTIDE SEQUENCE</scope>
    <source>
        <strain evidence="4">USNM1676648</strain>
        <tissue evidence="4">Polyp</tissue>
    </source>
</reference>
<dbReference type="Gene3D" id="3.20.20.70">
    <property type="entry name" value="Aldolase class I"/>
    <property type="match status" value="1"/>
</dbReference>
<evidence type="ECO:0000313" key="4">
    <source>
        <dbReference type="EMBL" id="KAJ7392366.1"/>
    </source>
</evidence>
<protein>
    <submittedName>
        <fullName evidence="4">Hydroxyacid oxidase 1</fullName>
    </submittedName>
</protein>
<evidence type="ECO:0000256" key="1">
    <source>
        <dbReference type="ARBA" id="ARBA00001917"/>
    </source>
</evidence>
<dbReference type="GO" id="GO:0005782">
    <property type="term" value="C:peroxisomal matrix"/>
    <property type="evidence" value="ECO:0007669"/>
    <property type="project" value="TreeGrafter"/>
</dbReference>
<dbReference type="InterPro" id="IPR037396">
    <property type="entry name" value="FMN_HAD"/>
</dbReference>
<dbReference type="PROSITE" id="PS51349">
    <property type="entry name" value="FMN_HYDROXY_ACID_DH_2"/>
    <property type="match status" value="1"/>
</dbReference>
<comment type="caution">
    <text evidence="4">The sequence shown here is derived from an EMBL/GenBank/DDBJ whole genome shotgun (WGS) entry which is preliminary data.</text>
</comment>
<dbReference type="SUPFAM" id="SSF51395">
    <property type="entry name" value="FMN-linked oxidoreductases"/>
    <property type="match status" value="1"/>
</dbReference>
<accession>A0A9X0DAB1</accession>
<dbReference type="PANTHER" id="PTHR10578">
    <property type="entry name" value="S -2-HYDROXY-ACID OXIDASE-RELATED"/>
    <property type="match status" value="1"/>
</dbReference>
<keyword evidence="2" id="KW-0560">Oxidoreductase</keyword>
<dbReference type="InterPro" id="IPR000262">
    <property type="entry name" value="FMN-dep_DH"/>
</dbReference>
<dbReference type="Pfam" id="PF01070">
    <property type="entry name" value="FMN_dh"/>
    <property type="match status" value="1"/>
</dbReference>
<comment type="cofactor">
    <cofactor evidence="1">
        <name>FMN</name>
        <dbReference type="ChEBI" id="CHEBI:58210"/>
    </cofactor>
</comment>
<organism evidence="4 5">
    <name type="scientific">Desmophyllum pertusum</name>
    <dbReference type="NCBI Taxonomy" id="174260"/>
    <lineage>
        <taxon>Eukaryota</taxon>
        <taxon>Metazoa</taxon>
        <taxon>Cnidaria</taxon>
        <taxon>Anthozoa</taxon>
        <taxon>Hexacorallia</taxon>
        <taxon>Scleractinia</taxon>
        <taxon>Caryophylliina</taxon>
        <taxon>Caryophylliidae</taxon>
        <taxon>Desmophyllum</taxon>
    </lineage>
</organism>
<dbReference type="AlphaFoldDB" id="A0A9X0DAB1"/>
<name>A0A9X0DAB1_9CNID</name>